<reference evidence="3 4" key="1">
    <citation type="submission" date="2019-09" db="EMBL/GenBank/DDBJ databases">
        <title>In-depth cultivation of the pig gut microbiome towards novel bacterial diversity and tailored functional studies.</title>
        <authorList>
            <person name="Wylensek D."/>
            <person name="Hitch T.C.A."/>
            <person name="Clavel T."/>
        </authorList>
    </citation>
    <scope>NUCLEOTIDE SEQUENCE [LARGE SCALE GENOMIC DNA]</scope>
    <source>
        <strain evidence="3 4">WCA3-693-APC-4?</strain>
    </source>
</reference>
<organism evidence="3 4">
    <name type="scientific">Tissierella pigra</name>
    <dbReference type="NCBI Taxonomy" id="2607614"/>
    <lineage>
        <taxon>Bacteria</taxon>
        <taxon>Bacillati</taxon>
        <taxon>Bacillota</taxon>
        <taxon>Tissierellia</taxon>
        <taxon>Tissierellales</taxon>
        <taxon>Tissierellaceae</taxon>
        <taxon>Tissierella</taxon>
    </lineage>
</organism>
<dbReference type="AlphaFoldDB" id="A0A6N7XWC2"/>
<dbReference type="InterPro" id="IPR040591">
    <property type="entry name" value="RqcP2_RBD"/>
</dbReference>
<dbReference type="Pfam" id="PF17774">
    <property type="entry name" value="YlmH_RBD"/>
    <property type="match status" value="1"/>
</dbReference>
<protein>
    <submittedName>
        <fullName evidence="3">RNA-binding protein</fullName>
    </submittedName>
</protein>
<evidence type="ECO:0000256" key="1">
    <source>
        <dbReference type="PROSITE-ProRule" id="PRU00182"/>
    </source>
</evidence>
<name>A0A6N7XWC2_9FIRM</name>
<dbReference type="SUPFAM" id="SSF55174">
    <property type="entry name" value="Alpha-L RNA-binding motif"/>
    <property type="match status" value="1"/>
</dbReference>
<evidence type="ECO:0000259" key="2">
    <source>
        <dbReference type="SMART" id="SM00363"/>
    </source>
</evidence>
<dbReference type="InterPro" id="IPR036986">
    <property type="entry name" value="S4_RNA-bd_sf"/>
</dbReference>
<dbReference type="Gene3D" id="3.10.290.10">
    <property type="entry name" value="RNA-binding S4 domain"/>
    <property type="match status" value="1"/>
</dbReference>
<evidence type="ECO:0000313" key="4">
    <source>
        <dbReference type="Proteomes" id="UP000469523"/>
    </source>
</evidence>
<dbReference type="Gene3D" id="3.30.70.330">
    <property type="match status" value="1"/>
</dbReference>
<dbReference type="CDD" id="cd00165">
    <property type="entry name" value="S4"/>
    <property type="match status" value="1"/>
</dbReference>
<dbReference type="InterPro" id="IPR002942">
    <property type="entry name" value="S4_RNA-bd"/>
</dbReference>
<dbReference type="PANTHER" id="PTHR13633:SF3">
    <property type="entry name" value="MITOCHONDRIAL TRANSCRIPTION RESCUE FACTOR 1"/>
    <property type="match status" value="1"/>
</dbReference>
<dbReference type="EMBL" id="VUNQ01000001">
    <property type="protein sequence ID" value="MSU00090.1"/>
    <property type="molecule type" value="Genomic_DNA"/>
</dbReference>
<keyword evidence="1" id="KW-0694">RNA-binding</keyword>
<dbReference type="InterPro" id="IPR012677">
    <property type="entry name" value="Nucleotide-bd_a/b_plait_sf"/>
</dbReference>
<dbReference type="PANTHER" id="PTHR13633">
    <property type="entry name" value="MITOCHONDRIAL TRANSCRIPTION RESCUE FACTOR 1"/>
    <property type="match status" value="1"/>
</dbReference>
<keyword evidence="4" id="KW-1185">Reference proteome</keyword>
<proteinExistence type="predicted"/>
<accession>A0A6N7XWC2</accession>
<gene>
    <name evidence="3" type="ORF">FYJ83_01240</name>
</gene>
<dbReference type="GO" id="GO:0003723">
    <property type="term" value="F:RNA binding"/>
    <property type="evidence" value="ECO:0007669"/>
    <property type="project" value="UniProtKB-KW"/>
</dbReference>
<dbReference type="RefSeq" id="WP_154438288.1">
    <property type="nucleotide sequence ID" value="NZ_JAHLPJ010000001.1"/>
</dbReference>
<dbReference type="Pfam" id="PF01479">
    <property type="entry name" value="S4"/>
    <property type="match status" value="1"/>
</dbReference>
<comment type="caution">
    <text evidence="3">The sequence shown here is derived from an EMBL/GenBank/DDBJ whole genome shotgun (WGS) entry which is preliminary data.</text>
</comment>
<feature type="domain" description="RNA-binding S4" evidence="2">
    <location>
        <begin position="185"/>
        <end position="245"/>
    </location>
</feature>
<dbReference type="PROSITE" id="PS50889">
    <property type="entry name" value="S4"/>
    <property type="match status" value="1"/>
</dbReference>
<dbReference type="Proteomes" id="UP000469523">
    <property type="component" value="Unassembled WGS sequence"/>
</dbReference>
<evidence type="ECO:0000313" key="3">
    <source>
        <dbReference type="EMBL" id="MSU00090.1"/>
    </source>
</evidence>
<dbReference type="SMART" id="SM00363">
    <property type="entry name" value="S4"/>
    <property type="match status" value="1"/>
</dbReference>
<dbReference type="Gene3D" id="3.30.1370.160">
    <property type="match status" value="1"/>
</dbReference>
<sequence>MKIDREKYTSHIKDNDKLIEMRRIIDKIEVVLNNHSFESTDFLDPYERLLAKSILNRFMEVNYLENGGIIQAERQILTIYPDYYSELDAPHDIKYLRINVDTEGLSHKDFLGSILNLGIKRRKIGDILVHEGYGDIIIKQEISNFILFNLNRIKNRKVIVEEKSLDSISFIEPEYKEINKVISSYRLDAYISSSYNLSRQESIDIIKSGNVKVNWESIDKASKEITVGDIVSVRGYGRSILYSVEGISKKGKIKATIRILI</sequence>